<evidence type="ECO:0000256" key="6">
    <source>
        <dbReference type="PROSITE-ProRule" id="PRU00076"/>
    </source>
</evidence>
<dbReference type="InterPro" id="IPR000742">
    <property type="entry name" value="EGF"/>
</dbReference>
<dbReference type="Proteomes" id="UP001642483">
    <property type="component" value="Unassembled WGS sequence"/>
</dbReference>
<dbReference type="PROSITE" id="PS50092">
    <property type="entry name" value="TSP1"/>
    <property type="match status" value="6"/>
</dbReference>
<evidence type="ECO:0000256" key="5">
    <source>
        <dbReference type="ARBA" id="ARBA00023180"/>
    </source>
</evidence>
<dbReference type="EMBL" id="CAWYQH010000001">
    <property type="protein sequence ID" value="CAK8671661.1"/>
    <property type="molecule type" value="Genomic_DNA"/>
</dbReference>
<dbReference type="PANTHER" id="PTHR22906:SF46">
    <property type="entry name" value="HEMICENTIN-1-LIKE"/>
    <property type="match status" value="1"/>
</dbReference>
<dbReference type="PROSITE" id="PS01186">
    <property type="entry name" value="EGF_2"/>
    <property type="match status" value="3"/>
</dbReference>
<evidence type="ECO:0000256" key="7">
    <source>
        <dbReference type="SAM" id="SignalP"/>
    </source>
</evidence>
<evidence type="ECO:0000313" key="10">
    <source>
        <dbReference type="Proteomes" id="UP001642483"/>
    </source>
</evidence>
<proteinExistence type="predicted"/>
<dbReference type="SUPFAM" id="SSF82895">
    <property type="entry name" value="TSP-1 type 1 repeat"/>
    <property type="match status" value="6"/>
</dbReference>
<comment type="caution">
    <text evidence="9">The sequence shown here is derived from an EMBL/GenBank/DDBJ whole genome shotgun (WGS) entry which is preliminary data.</text>
</comment>
<accession>A0ABP0EYI3</accession>
<feature type="domain" description="EGF-like" evidence="8">
    <location>
        <begin position="479"/>
        <end position="520"/>
    </location>
</feature>
<keyword evidence="5" id="KW-0325">Glycoprotein</keyword>
<dbReference type="SUPFAM" id="SSF57196">
    <property type="entry name" value="EGF/Laminin"/>
    <property type="match status" value="1"/>
</dbReference>
<dbReference type="InterPro" id="IPR001881">
    <property type="entry name" value="EGF-like_Ca-bd_dom"/>
</dbReference>
<evidence type="ECO:0000259" key="8">
    <source>
        <dbReference type="PROSITE" id="PS50026"/>
    </source>
</evidence>
<name>A0ABP0EYI3_CLALP</name>
<dbReference type="SMART" id="SM00209">
    <property type="entry name" value="TSP1"/>
    <property type="match status" value="7"/>
</dbReference>
<dbReference type="Gene3D" id="2.10.25.10">
    <property type="entry name" value="Laminin"/>
    <property type="match status" value="4"/>
</dbReference>
<dbReference type="Gene3D" id="2.20.100.10">
    <property type="entry name" value="Thrombospondin type-1 (TSP1) repeat"/>
    <property type="match status" value="6"/>
</dbReference>
<dbReference type="Pfam" id="PF19028">
    <property type="entry name" value="TSP1_spondin"/>
    <property type="match status" value="1"/>
</dbReference>
<dbReference type="InterPro" id="IPR009030">
    <property type="entry name" value="Growth_fac_rcpt_cys_sf"/>
</dbReference>
<dbReference type="SMART" id="SM00181">
    <property type="entry name" value="EGF"/>
    <property type="match status" value="4"/>
</dbReference>
<dbReference type="InterPro" id="IPR024731">
    <property type="entry name" value="NELL2-like_EGF"/>
</dbReference>
<dbReference type="InterPro" id="IPR044004">
    <property type="entry name" value="TSP1_spondin_dom"/>
</dbReference>
<dbReference type="Pfam" id="PF12947">
    <property type="entry name" value="EGF_3"/>
    <property type="match status" value="1"/>
</dbReference>
<keyword evidence="3" id="KW-0677">Repeat</keyword>
<keyword evidence="10" id="KW-1185">Reference proteome</keyword>
<evidence type="ECO:0000313" key="9">
    <source>
        <dbReference type="EMBL" id="CAK8671661.1"/>
    </source>
</evidence>
<dbReference type="InterPro" id="IPR000152">
    <property type="entry name" value="EGF-type_Asp/Asn_hydroxyl_site"/>
</dbReference>
<reference evidence="9 10" key="1">
    <citation type="submission" date="2024-02" db="EMBL/GenBank/DDBJ databases">
        <authorList>
            <person name="Daric V."/>
            <person name="Darras S."/>
        </authorList>
    </citation>
    <scope>NUCLEOTIDE SEQUENCE [LARGE SCALE GENOMIC DNA]</scope>
</reference>
<evidence type="ECO:0000256" key="4">
    <source>
        <dbReference type="ARBA" id="ARBA00023157"/>
    </source>
</evidence>
<keyword evidence="2 7" id="KW-0732">Signal</keyword>
<feature type="signal peptide" evidence="7">
    <location>
        <begin position="1"/>
        <end position="21"/>
    </location>
</feature>
<gene>
    <name evidence="9" type="ORF">CVLEPA_LOCUS709</name>
</gene>
<dbReference type="Pfam" id="PF07645">
    <property type="entry name" value="EGF_CA"/>
    <property type="match status" value="3"/>
</dbReference>
<evidence type="ECO:0000256" key="2">
    <source>
        <dbReference type="ARBA" id="ARBA00022729"/>
    </source>
</evidence>
<feature type="domain" description="EGF-like" evidence="8">
    <location>
        <begin position="562"/>
        <end position="600"/>
    </location>
</feature>
<dbReference type="PANTHER" id="PTHR22906">
    <property type="entry name" value="PROPERDIN"/>
    <property type="match status" value="1"/>
</dbReference>
<organism evidence="9 10">
    <name type="scientific">Clavelina lepadiformis</name>
    <name type="common">Light-bulb sea squirt</name>
    <name type="synonym">Ascidia lepadiformis</name>
    <dbReference type="NCBI Taxonomy" id="159417"/>
    <lineage>
        <taxon>Eukaryota</taxon>
        <taxon>Metazoa</taxon>
        <taxon>Chordata</taxon>
        <taxon>Tunicata</taxon>
        <taxon>Ascidiacea</taxon>
        <taxon>Aplousobranchia</taxon>
        <taxon>Clavelinidae</taxon>
        <taxon>Clavelina</taxon>
    </lineage>
</organism>
<dbReference type="PROSITE" id="PS01187">
    <property type="entry name" value="EGF_CA"/>
    <property type="match status" value="2"/>
</dbReference>
<dbReference type="InterPro" id="IPR000884">
    <property type="entry name" value="TSP1_rpt"/>
</dbReference>
<dbReference type="PROSITE" id="PS00010">
    <property type="entry name" value="ASX_HYDROXYL"/>
    <property type="match status" value="4"/>
</dbReference>
<keyword evidence="1 6" id="KW-0245">EGF-like domain</keyword>
<dbReference type="SMART" id="SM00179">
    <property type="entry name" value="EGF_CA"/>
    <property type="match status" value="4"/>
</dbReference>
<protein>
    <recommendedName>
        <fullName evidence="8">EGF-like domain-containing protein</fullName>
    </recommendedName>
</protein>
<dbReference type="PROSITE" id="PS50026">
    <property type="entry name" value="EGF_3"/>
    <property type="match status" value="4"/>
</dbReference>
<dbReference type="Pfam" id="PF00090">
    <property type="entry name" value="TSP_1"/>
    <property type="match status" value="5"/>
</dbReference>
<dbReference type="InterPro" id="IPR036383">
    <property type="entry name" value="TSP1_rpt_sf"/>
</dbReference>
<feature type="domain" description="EGF-like" evidence="8">
    <location>
        <begin position="521"/>
        <end position="561"/>
    </location>
</feature>
<dbReference type="InterPro" id="IPR052065">
    <property type="entry name" value="Compl_asym_regulator"/>
</dbReference>
<feature type="domain" description="EGF-like" evidence="8">
    <location>
        <begin position="438"/>
        <end position="478"/>
    </location>
</feature>
<evidence type="ECO:0000256" key="3">
    <source>
        <dbReference type="ARBA" id="ARBA00022737"/>
    </source>
</evidence>
<evidence type="ECO:0000256" key="1">
    <source>
        <dbReference type="ARBA" id="ARBA00022536"/>
    </source>
</evidence>
<dbReference type="InterPro" id="IPR049883">
    <property type="entry name" value="NOTCH1_EGF-like"/>
</dbReference>
<comment type="caution">
    <text evidence="6">Lacks conserved residue(s) required for the propagation of feature annotation.</text>
</comment>
<dbReference type="InterPro" id="IPR018097">
    <property type="entry name" value="EGF_Ca-bd_CS"/>
</dbReference>
<dbReference type="SUPFAM" id="SSF57184">
    <property type="entry name" value="Growth factor receptor domain"/>
    <property type="match status" value="1"/>
</dbReference>
<keyword evidence="4" id="KW-1015">Disulfide bond</keyword>
<feature type="chain" id="PRO_5045594696" description="EGF-like domain-containing protein" evidence="7">
    <location>
        <begin position="22"/>
        <end position="612"/>
    </location>
</feature>
<dbReference type="CDD" id="cd00054">
    <property type="entry name" value="EGF_CA"/>
    <property type="match status" value="2"/>
</dbReference>
<sequence length="612" mass="65487">MKAWTLLLLVAVCAHFDFSSAWRRRRRRACDTSPCQWVWGSCSQSCGGGTQSPTITRSQGSCGSCNLPAARSCNNNCCPRSCQWASWGSWGSCSAICGLGTRTRSREYAVTASCGGSGCPGLSTSSTSCNNGCCPVNCVWGPWTSFETCSVTCGGGMQSRSRSVTTSASCGGSSCSGLTSEIRTCNTECCPVECVWGPWSDFSSCSVTCGGGTQSRFRNILHHASCGGSSCSGSSIESNFCNTQCCPVDCVWGEWGEWNACSISCGSGIKSRSRSVKTPGVCGGKECIGETLEKAKCNDICCPVDCKWSDWSEWGRCDRDCGGGIHARNRTIVEYNSCGGLACEGPIEQSEACNEQCCPVNCEVSPWTSWSDCSAECGPNGTSSRKRDILVYPLCGGMLCPTDLIQDIPCNRFCFNGEVFPLGCSCWPGWRGECCEDDINECEEETGICHRHAVCVNTHGSFGCGCVHGYTGNGTHCSNMDECALGIDNCDLETTKCVDTEGSFKCDCLGGYTENKVVCRDIDECSTSFVDCHINATCLNRIGSFDCECKTGFTGNGILCEDVEECLTPLDECKGNSVCRNTVGGYWCDCGEPYKYKNGECVDRAADSSYDL</sequence>